<feature type="domain" description="YagK/YfjJ C-terminal" evidence="1">
    <location>
        <begin position="159"/>
        <end position="318"/>
    </location>
</feature>
<evidence type="ECO:0000313" key="2">
    <source>
        <dbReference type="EMBL" id="CQI89183.1"/>
    </source>
</evidence>
<dbReference type="AlphaFoldDB" id="A0A0U1HRD3"/>
<accession>A0A0U1HRD3</accession>
<dbReference type="InterPro" id="IPR057271">
    <property type="entry name" value="YagK_YfjJ_C"/>
</dbReference>
<dbReference type="Proteomes" id="UP000042054">
    <property type="component" value="Unassembled WGS sequence"/>
</dbReference>
<dbReference type="EMBL" id="CTKE01000006">
    <property type="protein sequence ID" value="CQI89183.1"/>
    <property type="molecule type" value="Genomic_DNA"/>
</dbReference>
<protein>
    <submittedName>
        <fullName evidence="2">Protein of uncharacterized function (DUF3296)</fullName>
    </submittedName>
</protein>
<reference evidence="2 3" key="1">
    <citation type="submission" date="2015-03" db="EMBL/GenBank/DDBJ databases">
        <authorList>
            <person name="Murphy D."/>
        </authorList>
    </citation>
    <scope>NUCLEOTIDE SEQUENCE [LARGE SCALE GENOMIC DNA]</scope>
    <source>
        <strain evidence="2 3">68/02</strain>
    </source>
</reference>
<dbReference type="OrthoDB" id="8592743at2"/>
<gene>
    <name evidence="2" type="ORF">ERS008555_01461</name>
</gene>
<sequence>MIMLTDDYFDIESSCMHSTNSDPIFIITDEFNTIQTQRRLLSSLNKILKYDPEVFKLTKAGDYNRTGYFLNEVIRELPMLEKNISEHQQLHPTIQLFSSVLKSHGLTELSIAETTVINRALLLFRKNVQSVSHKRQLRNFQRAASKNLEGTLAYVDHLFEHHSRLLVVRLDLSYQKESIRDKTISTDIARAHRKSLFKRIHVHPLFKNCLGYIWKLEYGQYKGLHYHTCFFFDGSKVRGDVMLAKRIGEFWKNEITGGQGLYFNCNARASTYAQSGIGDIHYTNNEKRRALQRAITYITKVDTAVRLTLPQGARTFGRGECVLQKSEKRGRPRNIA</sequence>
<evidence type="ECO:0000313" key="3">
    <source>
        <dbReference type="Proteomes" id="UP000042054"/>
    </source>
</evidence>
<name>A0A0U1HRD3_YERRO</name>
<evidence type="ECO:0000259" key="1">
    <source>
        <dbReference type="Pfam" id="PF11726"/>
    </source>
</evidence>
<organism evidence="2 3">
    <name type="scientific">Yersinia rohdei</name>
    <dbReference type="NCBI Taxonomy" id="29485"/>
    <lineage>
        <taxon>Bacteria</taxon>
        <taxon>Pseudomonadati</taxon>
        <taxon>Pseudomonadota</taxon>
        <taxon>Gammaproteobacteria</taxon>
        <taxon>Enterobacterales</taxon>
        <taxon>Yersiniaceae</taxon>
        <taxon>Yersinia</taxon>
    </lineage>
</organism>
<dbReference type="Pfam" id="PF11726">
    <property type="entry name" value="YagK_YfjJ_C"/>
    <property type="match status" value="1"/>
</dbReference>
<proteinExistence type="predicted"/>